<protein>
    <recommendedName>
        <fullName evidence="7 8">UDP-N-acetylmuramoylalanine--D-glutamate ligase</fullName>
        <ecNumber evidence="7 8">6.3.2.9</ecNumber>
    </recommendedName>
    <alternativeName>
        <fullName evidence="7">D-glutamic acid-adding enzyme</fullName>
    </alternativeName>
    <alternativeName>
        <fullName evidence="7">UDP-N-acetylmuramoyl-L-alanyl-D-glutamate synthetase</fullName>
    </alternativeName>
</protein>
<dbReference type="PANTHER" id="PTHR43692">
    <property type="entry name" value="UDP-N-ACETYLMURAMOYLALANINE--D-GLUTAMATE LIGASE"/>
    <property type="match status" value="1"/>
</dbReference>
<keyword evidence="7 8" id="KW-0132">Cell division</keyword>
<keyword evidence="5 7" id="KW-0547">Nucleotide-binding</keyword>
<dbReference type="InterPro" id="IPR036565">
    <property type="entry name" value="Mur-like_cat_sf"/>
</dbReference>
<dbReference type="Pfam" id="PF08245">
    <property type="entry name" value="Mur_ligase_M"/>
    <property type="match status" value="1"/>
</dbReference>
<dbReference type="EC" id="6.3.2.9" evidence="7 8"/>
<dbReference type="PANTHER" id="PTHR43692:SF1">
    <property type="entry name" value="UDP-N-ACETYLMURAMOYLALANINE--D-GLUTAMATE LIGASE"/>
    <property type="match status" value="1"/>
</dbReference>
<dbReference type="Pfam" id="PF21799">
    <property type="entry name" value="MurD-like_N"/>
    <property type="match status" value="1"/>
</dbReference>
<dbReference type="SUPFAM" id="SSF51984">
    <property type="entry name" value="MurCD N-terminal domain"/>
    <property type="match status" value="1"/>
</dbReference>
<keyword evidence="4 7" id="KW-0436">Ligase</keyword>
<name>A0A1F7J4T2_9BACT</name>
<dbReference type="AlphaFoldDB" id="A0A1F7J4T2"/>
<dbReference type="Gene3D" id="3.90.190.20">
    <property type="entry name" value="Mur ligase, C-terminal domain"/>
    <property type="match status" value="1"/>
</dbReference>
<evidence type="ECO:0000259" key="10">
    <source>
        <dbReference type="Pfam" id="PF08245"/>
    </source>
</evidence>
<dbReference type="NCBIfam" id="TIGR01087">
    <property type="entry name" value="murD"/>
    <property type="match status" value="1"/>
</dbReference>
<keyword evidence="6 7" id="KW-0067">ATP-binding</keyword>
<dbReference type="Pfam" id="PF02875">
    <property type="entry name" value="Mur_ligase_C"/>
    <property type="match status" value="1"/>
</dbReference>
<dbReference type="Gene3D" id="3.40.50.720">
    <property type="entry name" value="NAD(P)-binding Rossmann-like Domain"/>
    <property type="match status" value="1"/>
</dbReference>
<feature type="binding site" evidence="7">
    <location>
        <begin position="111"/>
        <end position="117"/>
    </location>
    <ligand>
        <name>ATP</name>
        <dbReference type="ChEBI" id="CHEBI:30616"/>
    </ligand>
</feature>
<keyword evidence="7 8" id="KW-0131">Cell cycle</keyword>
<feature type="domain" description="Mur ligase C-terminal" evidence="9">
    <location>
        <begin position="307"/>
        <end position="422"/>
    </location>
</feature>
<dbReference type="SUPFAM" id="SSF53244">
    <property type="entry name" value="MurD-like peptide ligases, peptide-binding domain"/>
    <property type="match status" value="1"/>
</dbReference>
<sequence length="448" mass="50150">MKNLSAKKVLILGYGREGKSTHKFLSKYFPDVKISVADEQELSPTPLGVENKYTGKDYLKHLSEFELVIKSPGIPTRLPEIQKYLKENGKITSHMNLFFENYSGVAIGVTGSKGKSTTSSLIHTILKEKYDDVRFGGNIGLPALDLINDSNDSTIFVLELSSFQLEYILYSPHIAVLLDIFPGHLDVHPSFEDYVAAKRNILTFQKKEDFMIYNPKHSEVDKFISESQATKYTYSSEDQSTNCFIKDENIYFKNEEGEISIMPVKSIPLIGHGNLENTLAAVLVLNLLGVSKKQIQKGIANFKPLEHRLEFVAEKNGVRYYDDSIASVPEAAIHAIQALGNKVETLIAGGHNRNQDLKKLVKTTAQSQIKNLILFPETGKLMEKEMKKERTDISTYHVNSMKEAVLRASEVSSPGTICLLSPGSPSFGLFKNFEDRGAQFKEEVKKLS</sequence>
<dbReference type="SUPFAM" id="SSF53623">
    <property type="entry name" value="MurD-like peptide ligases, catalytic domain"/>
    <property type="match status" value="1"/>
</dbReference>
<evidence type="ECO:0000256" key="5">
    <source>
        <dbReference type="ARBA" id="ARBA00022741"/>
    </source>
</evidence>
<dbReference type="GO" id="GO:0005737">
    <property type="term" value="C:cytoplasm"/>
    <property type="evidence" value="ECO:0007669"/>
    <property type="project" value="UniProtKB-SubCell"/>
</dbReference>
<evidence type="ECO:0000256" key="4">
    <source>
        <dbReference type="ARBA" id="ARBA00022598"/>
    </source>
</evidence>
<dbReference type="Proteomes" id="UP000178558">
    <property type="component" value="Unassembled WGS sequence"/>
</dbReference>
<accession>A0A1F7J4T2</accession>
<dbReference type="GO" id="GO:0005524">
    <property type="term" value="F:ATP binding"/>
    <property type="evidence" value="ECO:0007669"/>
    <property type="project" value="UniProtKB-UniRule"/>
</dbReference>
<evidence type="ECO:0000256" key="7">
    <source>
        <dbReference type="HAMAP-Rule" id="MF_00639"/>
    </source>
</evidence>
<evidence type="ECO:0000256" key="8">
    <source>
        <dbReference type="RuleBase" id="RU003664"/>
    </source>
</evidence>
<dbReference type="InterPro" id="IPR013221">
    <property type="entry name" value="Mur_ligase_cen"/>
</dbReference>
<keyword evidence="7 8" id="KW-0573">Peptidoglycan synthesis</keyword>
<evidence type="ECO:0000313" key="11">
    <source>
        <dbReference type="EMBL" id="OGK50628.1"/>
    </source>
</evidence>
<comment type="caution">
    <text evidence="11">The sequence shown here is derived from an EMBL/GenBank/DDBJ whole genome shotgun (WGS) entry which is preliminary data.</text>
</comment>
<evidence type="ECO:0000259" key="9">
    <source>
        <dbReference type="Pfam" id="PF02875"/>
    </source>
</evidence>
<evidence type="ECO:0000256" key="3">
    <source>
        <dbReference type="ARBA" id="ARBA00022490"/>
    </source>
</evidence>
<dbReference type="GO" id="GO:0071555">
    <property type="term" value="P:cell wall organization"/>
    <property type="evidence" value="ECO:0007669"/>
    <property type="project" value="UniProtKB-KW"/>
</dbReference>
<keyword evidence="3 7" id="KW-0963">Cytoplasm</keyword>
<evidence type="ECO:0000256" key="1">
    <source>
        <dbReference type="ARBA" id="ARBA00004496"/>
    </source>
</evidence>
<comment type="function">
    <text evidence="7 8">Cell wall formation. Catalyzes the addition of glutamate to the nucleotide precursor UDP-N-acetylmuramoyl-L-alanine (UMA).</text>
</comment>
<comment type="catalytic activity">
    <reaction evidence="7 8">
        <text>UDP-N-acetyl-alpha-D-muramoyl-L-alanine + D-glutamate + ATP = UDP-N-acetyl-alpha-D-muramoyl-L-alanyl-D-glutamate + ADP + phosphate + H(+)</text>
        <dbReference type="Rhea" id="RHEA:16429"/>
        <dbReference type="ChEBI" id="CHEBI:15378"/>
        <dbReference type="ChEBI" id="CHEBI:29986"/>
        <dbReference type="ChEBI" id="CHEBI:30616"/>
        <dbReference type="ChEBI" id="CHEBI:43474"/>
        <dbReference type="ChEBI" id="CHEBI:83898"/>
        <dbReference type="ChEBI" id="CHEBI:83900"/>
        <dbReference type="ChEBI" id="CHEBI:456216"/>
        <dbReference type="EC" id="6.3.2.9"/>
    </reaction>
</comment>
<feature type="domain" description="Mur ligase central" evidence="10">
    <location>
        <begin position="109"/>
        <end position="284"/>
    </location>
</feature>
<dbReference type="GO" id="GO:0051301">
    <property type="term" value="P:cell division"/>
    <property type="evidence" value="ECO:0007669"/>
    <property type="project" value="UniProtKB-KW"/>
</dbReference>
<evidence type="ECO:0000256" key="6">
    <source>
        <dbReference type="ARBA" id="ARBA00022840"/>
    </source>
</evidence>
<gene>
    <name evidence="7" type="primary">murD</name>
    <name evidence="11" type="ORF">A3B50_02500</name>
</gene>
<organism evidence="11 12">
    <name type="scientific">Candidatus Roizmanbacteria bacterium RIFCSPLOWO2_01_FULL_40_42</name>
    <dbReference type="NCBI Taxonomy" id="1802066"/>
    <lineage>
        <taxon>Bacteria</taxon>
        <taxon>Candidatus Roizmaniibacteriota</taxon>
    </lineage>
</organism>
<dbReference type="InterPro" id="IPR005762">
    <property type="entry name" value="MurD"/>
</dbReference>
<evidence type="ECO:0000313" key="12">
    <source>
        <dbReference type="Proteomes" id="UP000178558"/>
    </source>
</evidence>
<dbReference type="Gene3D" id="3.40.1190.10">
    <property type="entry name" value="Mur-like, catalytic domain"/>
    <property type="match status" value="1"/>
</dbReference>
<dbReference type="HAMAP" id="MF_00639">
    <property type="entry name" value="MurD"/>
    <property type="match status" value="1"/>
</dbReference>
<dbReference type="InterPro" id="IPR036615">
    <property type="entry name" value="Mur_ligase_C_dom_sf"/>
</dbReference>
<comment type="similarity">
    <text evidence="7">Belongs to the MurCDEF family.</text>
</comment>
<comment type="subcellular location">
    <subcellularLocation>
        <location evidence="1 7 8">Cytoplasm</location>
    </subcellularLocation>
</comment>
<evidence type="ECO:0000256" key="2">
    <source>
        <dbReference type="ARBA" id="ARBA00004752"/>
    </source>
</evidence>
<dbReference type="InterPro" id="IPR004101">
    <property type="entry name" value="Mur_ligase_C"/>
</dbReference>
<dbReference type="EMBL" id="MGAQ01000015">
    <property type="protein sequence ID" value="OGK50628.1"/>
    <property type="molecule type" value="Genomic_DNA"/>
</dbReference>
<comment type="pathway">
    <text evidence="2 7 8">Cell wall biogenesis; peptidoglycan biosynthesis.</text>
</comment>
<dbReference type="GO" id="GO:0008764">
    <property type="term" value="F:UDP-N-acetylmuramoylalanine-D-glutamate ligase activity"/>
    <property type="evidence" value="ECO:0007669"/>
    <property type="project" value="UniProtKB-UniRule"/>
</dbReference>
<proteinExistence type="inferred from homology"/>
<dbReference type="UniPathway" id="UPA00219"/>
<dbReference type="GO" id="GO:0009252">
    <property type="term" value="P:peptidoglycan biosynthetic process"/>
    <property type="evidence" value="ECO:0007669"/>
    <property type="project" value="UniProtKB-UniRule"/>
</dbReference>
<dbReference type="GO" id="GO:0008360">
    <property type="term" value="P:regulation of cell shape"/>
    <property type="evidence" value="ECO:0007669"/>
    <property type="project" value="UniProtKB-KW"/>
</dbReference>
<keyword evidence="7 8" id="KW-0961">Cell wall biogenesis/degradation</keyword>
<reference evidence="11 12" key="1">
    <citation type="journal article" date="2016" name="Nat. Commun.">
        <title>Thousands of microbial genomes shed light on interconnected biogeochemical processes in an aquifer system.</title>
        <authorList>
            <person name="Anantharaman K."/>
            <person name="Brown C.T."/>
            <person name="Hug L.A."/>
            <person name="Sharon I."/>
            <person name="Castelle C.J."/>
            <person name="Probst A.J."/>
            <person name="Thomas B.C."/>
            <person name="Singh A."/>
            <person name="Wilkins M.J."/>
            <person name="Karaoz U."/>
            <person name="Brodie E.L."/>
            <person name="Williams K.H."/>
            <person name="Hubbard S.S."/>
            <person name="Banfield J.F."/>
        </authorList>
    </citation>
    <scope>NUCLEOTIDE SEQUENCE [LARGE SCALE GENOMIC DNA]</scope>
</reference>
<keyword evidence="7 8" id="KW-0133">Cell shape</keyword>